<dbReference type="Gene3D" id="3.40.50.720">
    <property type="entry name" value="NAD(P)-binding Rossmann-like Domain"/>
    <property type="match status" value="2"/>
</dbReference>
<accession>A0A6A4HRY4</accession>
<evidence type="ECO:0000256" key="2">
    <source>
        <dbReference type="ARBA" id="ARBA00022857"/>
    </source>
</evidence>
<dbReference type="InterPro" id="IPR052178">
    <property type="entry name" value="Sec_Metab_Biosynth_SDR"/>
</dbReference>
<dbReference type="Proteomes" id="UP000799118">
    <property type="component" value="Unassembled WGS sequence"/>
</dbReference>
<sequence>MGSIKILASTVVELSGQIALVTGGGTGIGLMLAQGLAENGAKVYITGRPNALKVVEEKEGRLDILVNNAGAIGPRASYLSDDSAPENSAIGASLFQDQSFEAWLASARIRGPKETSSVINISTTWSTTKLPFEHFAYVASKAGQDRLTVSLATQFAIKGLPVRVNAFAPGIFPSGMTLAGQVEADKLATGRVCGAMNPNPLKRAGRPHEIALMAVMLCFRAGAFINGQIIGIDGGHNLVNP</sequence>
<dbReference type="PRINTS" id="PR00081">
    <property type="entry name" value="GDHRDH"/>
</dbReference>
<keyword evidence="2" id="KW-0521">NADP</keyword>
<keyword evidence="5" id="KW-1185">Reference proteome</keyword>
<dbReference type="PRINTS" id="PR00080">
    <property type="entry name" value="SDRFAMILY"/>
</dbReference>
<dbReference type="InterPro" id="IPR036291">
    <property type="entry name" value="NAD(P)-bd_dom_sf"/>
</dbReference>
<organism evidence="4 5">
    <name type="scientific">Gymnopus androsaceus JB14</name>
    <dbReference type="NCBI Taxonomy" id="1447944"/>
    <lineage>
        <taxon>Eukaryota</taxon>
        <taxon>Fungi</taxon>
        <taxon>Dikarya</taxon>
        <taxon>Basidiomycota</taxon>
        <taxon>Agaricomycotina</taxon>
        <taxon>Agaricomycetes</taxon>
        <taxon>Agaricomycetidae</taxon>
        <taxon>Agaricales</taxon>
        <taxon>Marasmiineae</taxon>
        <taxon>Omphalotaceae</taxon>
        <taxon>Gymnopus</taxon>
    </lineage>
</organism>
<protein>
    <submittedName>
        <fullName evidence="4">NAD(P)-binding protein</fullName>
    </submittedName>
</protein>
<evidence type="ECO:0000256" key="3">
    <source>
        <dbReference type="ARBA" id="ARBA00023002"/>
    </source>
</evidence>
<comment type="similarity">
    <text evidence="1">Belongs to the short-chain dehydrogenases/reductases (SDR) family.</text>
</comment>
<reference evidence="4" key="1">
    <citation type="journal article" date="2019" name="Environ. Microbiol.">
        <title>Fungal ecological strategies reflected in gene transcription - a case study of two litter decomposers.</title>
        <authorList>
            <person name="Barbi F."/>
            <person name="Kohler A."/>
            <person name="Barry K."/>
            <person name="Baskaran P."/>
            <person name="Daum C."/>
            <person name="Fauchery L."/>
            <person name="Ihrmark K."/>
            <person name="Kuo A."/>
            <person name="LaButti K."/>
            <person name="Lipzen A."/>
            <person name="Morin E."/>
            <person name="Grigoriev I.V."/>
            <person name="Henrissat B."/>
            <person name="Lindahl B."/>
            <person name="Martin F."/>
        </authorList>
    </citation>
    <scope>NUCLEOTIDE SEQUENCE</scope>
    <source>
        <strain evidence="4">JB14</strain>
    </source>
</reference>
<evidence type="ECO:0000313" key="5">
    <source>
        <dbReference type="Proteomes" id="UP000799118"/>
    </source>
</evidence>
<keyword evidence="3" id="KW-0560">Oxidoreductase</keyword>
<dbReference type="PANTHER" id="PTHR43618">
    <property type="entry name" value="7-ALPHA-HYDROXYSTEROID DEHYDROGENASE"/>
    <property type="match status" value="1"/>
</dbReference>
<dbReference type="OrthoDB" id="3819888at2759"/>
<evidence type="ECO:0000313" key="4">
    <source>
        <dbReference type="EMBL" id="KAE9401149.1"/>
    </source>
</evidence>
<dbReference type="GO" id="GO:0016491">
    <property type="term" value="F:oxidoreductase activity"/>
    <property type="evidence" value="ECO:0007669"/>
    <property type="project" value="UniProtKB-KW"/>
</dbReference>
<dbReference type="Pfam" id="PF13561">
    <property type="entry name" value="adh_short_C2"/>
    <property type="match status" value="1"/>
</dbReference>
<evidence type="ECO:0000256" key="1">
    <source>
        <dbReference type="ARBA" id="ARBA00006484"/>
    </source>
</evidence>
<gene>
    <name evidence="4" type="ORF">BT96DRAFT_965065</name>
</gene>
<dbReference type="SUPFAM" id="SSF51735">
    <property type="entry name" value="NAD(P)-binding Rossmann-fold domains"/>
    <property type="match status" value="1"/>
</dbReference>
<proteinExistence type="inferred from homology"/>
<dbReference type="EMBL" id="ML769449">
    <property type="protein sequence ID" value="KAE9401149.1"/>
    <property type="molecule type" value="Genomic_DNA"/>
</dbReference>
<name>A0A6A4HRY4_9AGAR</name>
<dbReference type="AlphaFoldDB" id="A0A6A4HRY4"/>
<dbReference type="InterPro" id="IPR002347">
    <property type="entry name" value="SDR_fam"/>
</dbReference>
<dbReference type="PANTHER" id="PTHR43618:SF8">
    <property type="entry name" value="7ALPHA-HYDROXYSTEROID DEHYDROGENASE"/>
    <property type="match status" value="1"/>
</dbReference>